<comment type="caution">
    <text evidence="3">The sequence shown here is derived from an EMBL/GenBank/DDBJ whole genome shotgun (WGS) entry which is preliminary data.</text>
</comment>
<evidence type="ECO:0000259" key="2">
    <source>
        <dbReference type="Pfam" id="PF14340"/>
    </source>
</evidence>
<dbReference type="InterPro" id="IPR025508">
    <property type="entry name" value="DUF4395"/>
</dbReference>
<evidence type="ECO:0000256" key="1">
    <source>
        <dbReference type="SAM" id="Phobius"/>
    </source>
</evidence>
<keyword evidence="1" id="KW-1133">Transmembrane helix</keyword>
<accession>A0ABW1QX04</accession>
<feature type="domain" description="DUF4395" evidence="2">
    <location>
        <begin position="17"/>
        <end position="150"/>
    </location>
</feature>
<dbReference type="EMBL" id="JBHSQI010000002">
    <property type="protein sequence ID" value="MFC6152913.1"/>
    <property type="molecule type" value="Genomic_DNA"/>
</dbReference>
<keyword evidence="1" id="KW-0472">Membrane</keyword>
<name>A0ABW1QX04_9ACTN</name>
<protein>
    <submittedName>
        <fullName evidence="3">DUF4395 domain-containing protein</fullName>
    </submittedName>
</protein>
<evidence type="ECO:0000313" key="4">
    <source>
        <dbReference type="Proteomes" id="UP001596098"/>
    </source>
</evidence>
<dbReference type="Proteomes" id="UP001596098">
    <property type="component" value="Unassembled WGS sequence"/>
</dbReference>
<sequence>MTQLDPRTPRVPTPGQVDPRGPQFAAWITVLLLAVVLATAPSAVSVVVLAVQTVFFALGAALGVARTPYAWLFRTLVRPRLAPPVEWEEPQPPRFAQAVGLAFAVVGLVGLLAGATTVALVAVGFALAAALLNAAFGFCLGCEMYLLGKRLAAPSGRAA</sequence>
<keyword evidence="4" id="KW-1185">Reference proteome</keyword>
<feature type="transmembrane region" description="Helical" evidence="1">
    <location>
        <begin position="24"/>
        <end position="48"/>
    </location>
</feature>
<feature type="transmembrane region" description="Helical" evidence="1">
    <location>
        <begin position="119"/>
        <end position="147"/>
    </location>
</feature>
<dbReference type="RefSeq" id="WP_128219460.1">
    <property type="nucleotide sequence ID" value="NZ_CP034929.1"/>
</dbReference>
<keyword evidence="1" id="KW-0812">Transmembrane</keyword>
<reference evidence="4" key="1">
    <citation type="journal article" date="2019" name="Int. J. Syst. Evol. Microbiol.">
        <title>The Global Catalogue of Microorganisms (GCM) 10K type strain sequencing project: providing services to taxonomists for standard genome sequencing and annotation.</title>
        <authorList>
            <consortium name="The Broad Institute Genomics Platform"/>
            <consortium name="The Broad Institute Genome Sequencing Center for Infectious Disease"/>
            <person name="Wu L."/>
            <person name="Ma J."/>
        </authorList>
    </citation>
    <scope>NUCLEOTIDE SEQUENCE [LARGE SCALE GENOMIC DNA]</scope>
    <source>
        <strain evidence="4">DFY28</strain>
    </source>
</reference>
<gene>
    <name evidence="3" type="ORF">ACFPWU_04420</name>
</gene>
<feature type="transmembrane region" description="Helical" evidence="1">
    <location>
        <begin position="54"/>
        <end position="73"/>
    </location>
</feature>
<feature type="transmembrane region" description="Helical" evidence="1">
    <location>
        <begin position="94"/>
        <end position="113"/>
    </location>
</feature>
<dbReference type="Pfam" id="PF14340">
    <property type="entry name" value="DUF4395"/>
    <property type="match status" value="1"/>
</dbReference>
<evidence type="ECO:0000313" key="3">
    <source>
        <dbReference type="EMBL" id="MFC6152913.1"/>
    </source>
</evidence>
<proteinExistence type="predicted"/>
<organism evidence="3 4">
    <name type="scientific">Nocardioides yefusunii</name>
    <dbReference type="NCBI Taxonomy" id="2500546"/>
    <lineage>
        <taxon>Bacteria</taxon>
        <taxon>Bacillati</taxon>
        <taxon>Actinomycetota</taxon>
        <taxon>Actinomycetes</taxon>
        <taxon>Propionibacteriales</taxon>
        <taxon>Nocardioidaceae</taxon>
        <taxon>Nocardioides</taxon>
    </lineage>
</organism>